<dbReference type="Proteomes" id="UP000316095">
    <property type="component" value="Unassembled WGS sequence"/>
</dbReference>
<dbReference type="AlphaFoldDB" id="A0A5C5XCT9"/>
<dbReference type="RefSeq" id="WP_146501929.1">
    <property type="nucleotide sequence ID" value="NZ_SJPG01000001.1"/>
</dbReference>
<protein>
    <submittedName>
        <fullName evidence="1">Uncharacterized protein</fullName>
    </submittedName>
</protein>
<dbReference type="EMBL" id="SJPG01000001">
    <property type="protein sequence ID" value="TWT59732.1"/>
    <property type="molecule type" value="Genomic_DNA"/>
</dbReference>
<name>A0A5C5XCT9_9PLAN</name>
<evidence type="ECO:0000313" key="2">
    <source>
        <dbReference type="Proteomes" id="UP000316095"/>
    </source>
</evidence>
<evidence type="ECO:0000313" key="1">
    <source>
        <dbReference type="EMBL" id="TWT59732.1"/>
    </source>
</evidence>
<proteinExistence type="predicted"/>
<comment type="caution">
    <text evidence="1">The sequence shown here is derived from an EMBL/GenBank/DDBJ whole genome shotgun (WGS) entry which is preliminary data.</text>
</comment>
<gene>
    <name evidence="1" type="ORF">Pan54_04420</name>
</gene>
<accession>A0A5C5XCT9</accession>
<reference evidence="1 2" key="1">
    <citation type="submission" date="2019-02" db="EMBL/GenBank/DDBJ databases">
        <title>Deep-cultivation of Planctomycetes and their phenomic and genomic characterization uncovers novel biology.</title>
        <authorList>
            <person name="Wiegand S."/>
            <person name="Jogler M."/>
            <person name="Boedeker C."/>
            <person name="Pinto D."/>
            <person name="Vollmers J."/>
            <person name="Rivas-Marin E."/>
            <person name="Kohn T."/>
            <person name="Peeters S.H."/>
            <person name="Heuer A."/>
            <person name="Rast P."/>
            <person name="Oberbeckmann S."/>
            <person name="Bunk B."/>
            <person name="Jeske O."/>
            <person name="Meyerdierks A."/>
            <person name="Storesund J.E."/>
            <person name="Kallscheuer N."/>
            <person name="Luecker S."/>
            <person name="Lage O.M."/>
            <person name="Pohl T."/>
            <person name="Merkel B.J."/>
            <person name="Hornburger P."/>
            <person name="Mueller R.-W."/>
            <person name="Bruemmer F."/>
            <person name="Labrenz M."/>
            <person name="Spormann A.M."/>
            <person name="Op Den Camp H."/>
            <person name="Overmann J."/>
            <person name="Amann R."/>
            <person name="Jetten M.S.M."/>
            <person name="Mascher T."/>
            <person name="Medema M.H."/>
            <person name="Devos D.P."/>
            <person name="Kaster A.-K."/>
            <person name="Ovreas L."/>
            <person name="Rohde M."/>
            <person name="Galperin M.Y."/>
            <person name="Jogler C."/>
        </authorList>
    </citation>
    <scope>NUCLEOTIDE SEQUENCE [LARGE SCALE GENOMIC DNA]</scope>
    <source>
        <strain evidence="1 2">Pan54</strain>
    </source>
</reference>
<sequence>MNNSINNMNLDEAIDYLSFANTADEGPYWLMRLGKEPSVSENEKLLEAMKIIWKSTSDNDSIAREVAFHCGTMLNFSNSCHDALVQSNASKATIYYMEKLTIAAYDILAGENALQWQTPFAAE</sequence>
<organism evidence="1 2">
    <name type="scientific">Rubinisphaera italica</name>
    <dbReference type="NCBI Taxonomy" id="2527969"/>
    <lineage>
        <taxon>Bacteria</taxon>
        <taxon>Pseudomonadati</taxon>
        <taxon>Planctomycetota</taxon>
        <taxon>Planctomycetia</taxon>
        <taxon>Planctomycetales</taxon>
        <taxon>Planctomycetaceae</taxon>
        <taxon>Rubinisphaera</taxon>
    </lineage>
</organism>
<keyword evidence="2" id="KW-1185">Reference proteome</keyword>